<feature type="compositionally biased region" description="Low complexity" evidence="1">
    <location>
        <begin position="1"/>
        <end position="21"/>
    </location>
</feature>
<evidence type="ECO:0000259" key="2">
    <source>
        <dbReference type="Pfam" id="PF00583"/>
    </source>
</evidence>
<dbReference type="EMBL" id="LZYO01000404">
    <property type="protein sequence ID" value="ODH13893.1"/>
    <property type="molecule type" value="Genomic_DNA"/>
</dbReference>
<dbReference type="Pfam" id="PF00583">
    <property type="entry name" value="Acetyltransf_1"/>
    <property type="match status" value="1"/>
</dbReference>
<evidence type="ECO:0000256" key="1">
    <source>
        <dbReference type="SAM" id="MobiDB-lite"/>
    </source>
</evidence>
<dbReference type="GO" id="GO:0006048">
    <property type="term" value="P:UDP-N-acetylglucosamine biosynthetic process"/>
    <property type="evidence" value="ECO:0007669"/>
    <property type="project" value="UniProtKB-UniPathway"/>
</dbReference>
<dbReference type="AlphaFoldDB" id="A0A1D2J6D7"/>
<reference evidence="3 4" key="1">
    <citation type="submission" date="2016-06" db="EMBL/GenBank/DDBJ databases">
        <authorList>
            <person name="Kjaerup R.B."/>
            <person name="Dalgaard T.S."/>
            <person name="Juul-Madsen H.R."/>
        </authorList>
    </citation>
    <scope>NUCLEOTIDE SEQUENCE [LARGE SCALE GENOMIC DNA]</scope>
    <source>
        <strain evidence="3 4">Pb300</strain>
    </source>
</reference>
<accession>A0A1D2J6D7</accession>
<sequence>MGSTSSLTSTILSSSQFTTSLLPPPGPILTRPNPADPAPANNPPIFNDAMSVRTAVFIDEQRCSPENEIDDDDARSWHWVLYSAESDRRIPVGVIRLIPPPHAPHELRHEGVLNRDCSKKPLHGNDHNHNNKLENPYIKLSRVALLAEFRGAGLARVLVNTALGWAAQHHSELRDCQGKPWAGDLLVHAQVAVEKIYAHLGFVTDASMGTWVEEGMDHVAHTNLASFLTDKWVD</sequence>
<dbReference type="VEuPathDB" id="FungiDB:PADG_06563"/>
<organism evidence="3 4">
    <name type="scientific">Paracoccidioides brasiliensis</name>
    <dbReference type="NCBI Taxonomy" id="121759"/>
    <lineage>
        <taxon>Eukaryota</taxon>
        <taxon>Fungi</taxon>
        <taxon>Dikarya</taxon>
        <taxon>Ascomycota</taxon>
        <taxon>Pezizomycotina</taxon>
        <taxon>Eurotiomycetes</taxon>
        <taxon>Eurotiomycetidae</taxon>
        <taxon>Onygenales</taxon>
        <taxon>Ajellomycetaceae</taxon>
        <taxon>Paracoccidioides</taxon>
    </lineage>
</organism>
<name>A0A1D2J6D7_PARBR</name>
<dbReference type="UniPathway" id="UPA00113">
    <property type="reaction ID" value="UER00529"/>
</dbReference>
<dbReference type="Gene3D" id="3.40.630.30">
    <property type="match status" value="1"/>
</dbReference>
<dbReference type="VEuPathDB" id="FungiDB:PABG_06140"/>
<dbReference type="InterPro" id="IPR000182">
    <property type="entry name" value="GNAT_dom"/>
</dbReference>
<dbReference type="Proteomes" id="UP000242814">
    <property type="component" value="Unassembled WGS sequence"/>
</dbReference>
<feature type="domain" description="N-acetyltransferase" evidence="2">
    <location>
        <begin position="65"/>
        <end position="169"/>
    </location>
</feature>
<evidence type="ECO:0000313" key="3">
    <source>
        <dbReference type="EMBL" id="ODH13893.1"/>
    </source>
</evidence>
<dbReference type="InterPro" id="IPR016181">
    <property type="entry name" value="Acyl_CoA_acyltransferase"/>
</dbReference>
<dbReference type="SUPFAM" id="SSF55729">
    <property type="entry name" value="Acyl-CoA N-acyltransferases (Nat)"/>
    <property type="match status" value="1"/>
</dbReference>
<proteinExistence type="predicted"/>
<protein>
    <recommendedName>
        <fullName evidence="2">N-acetyltransferase domain-containing protein</fullName>
    </recommendedName>
</protein>
<feature type="region of interest" description="Disordered" evidence="1">
    <location>
        <begin position="1"/>
        <end position="40"/>
    </location>
</feature>
<dbReference type="CDD" id="cd04301">
    <property type="entry name" value="NAT_SF"/>
    <property type="match status" value="1"/>
</dbReference>
<dbReference type="GO" id="GO:0016747">
    <property type="term" value="F:acyltransferase activity, transferring groups other than amino-acyl groups"/>
    <property type="evidence" value="ECO:0007669"/>
    <property type="project" value="InterPro"/>
</dbReference>
<comment type="caution">
    <text evidence="3">The sequence shown here is derived from an EMBL/GenBank/DDBJ whole genome shotgun (WGS) entry which is preliminary data.</text>
</comment>
<gene>
    <name evidence="3" type="ORF">ACO22_06813</name>
</gene>
<evidence type="ECO:0000313" key="4">
    <source>
        <dbReference type="Proteomes" id="UP000242814"/>
    </source>
</evidence>